<protein>
    <submittedName>
        <fullName evidence="1">Uncharacterized protein</fullName>
    </submittedName>
</protein>
<evidence type="ECO:0000313" key="2">
    <source>
        <dbReference type="Proteomes" id="UP000650605"/>
    </source>
</evidence>
<reference evidence="1" key="1">
    <citation type="submission" date="2020-12" db="EMBL/GenBank/DDBJ databases">
        <title>Paenibacillus polymyxa LMG 27872: a double-edged sword.</title>
        <authorList>
            <person name="Langendries S."/>
            <person name="Garcia Mendez S."/>
            <person name="Beirinckx S."/>
            <person name="Viaene T."/>
            <person name="Baeyen S."/>
            <person name="Goeminne G."/>
            <person name="Willems A."/>
            <person name="Debode J."/>
            <person name="Goormachtig S."/>
        </authorList>
    </citation>
    <scope>NUCLEOTIDE SEQUENCE</scope>
    <source>
        <strain evidence="1">LMG 27872</strain>
    </source>
</reference>
<organism evidence="1 2">
    <name type="scientific">Paenibacillus polymyxa</name>
    <name type="common">Bacillus polymyxa</name>
    <dbReference type="NCBI Taxonomy" id="1406"/>
    <lineage>
        <taxon>Bacteria</taxon>
        <taxon>Bacillati</taxon>
        <taxon>Bacillota</taxon>
        <taxon>Bacilli</taxon>
        <taxon>Bacillales</taxon>
        <taxon>Paenibacillaceae</taxon>
        <taxon>Paenibacillus</taxon>
    </lineage>
</organism>
<comment type="caution">
    <text evidence="1">The sequence shown here is derived from an EMBL/GenBank/DDBJ whole genome shotgun (WGS) entry which is preliminary data.</text>
</comment>
<dbReference type="AlphaFoldDB" id="A0A8I1IS22"/>
<evidence type="ECO:0000313" key="1">
    <source>
        <dbReference type="EMBL" id="MBM0632013.1"/>
    </source>
</evidence>
<proteinExistence type="predicted"/>
<name>A0A8I1IS22_PAEPO</name>
<sequence>MEIVNVSQELYAASNRLGKSADALFDLGRKKAESERIYRSELAKEIFKLRQDKVPVTLIPDLAKGNVSAKLFDRDFAEAQFQAGIKAADAIKVQVSALQTILKYQTDV</sequence>
<accession>A0A8I1IS22</accession>
<gene>
    <name evidence="1" type="ORF">JDW19_02570</name>
</gene>
<dbReference type="EMBL" id="JAEHFQ010000001">
    <property type="protein sequence ID" value="MBM0632013.1"/>
    <property type="molecule type" value="Genomic_DNA"/>
</dbReference>
<dbReference type="RefSeq" id="WP_165144749.1">
    <property type="nucleotide sequence ID" value="NZ_JAEHFQ010000001.1"/>
</dbReference>
<dbReference type="Proteomes" id="UP000650605">
    <property type="component" value="Unassembled WGS sequence"/>
</dbReference>